<sequence length="25" mass="3073">HVYIYSYLYVSIYTWIDLDSQMLVS</sequence>
<comment type="caution">
    <text evidence="1">The sequence shown here is derived from an EMBL/GenBank/DDBJ whole genome shotgun (WGS) entry which is preliminary data.</text>
</comment>
<dbReference type="AlphaFoldDB" id="A0A2C6KU06"/>
<dbReference type="VEuPathDB" id="ToxoDB:CSUI_006300"/>
<evidence type="ECO:0000313" key="1">
    <source>
        <dbReference type="EMBL" id="PHJ19868.1"/>
    </source>
</evidence>
<proteinExistence type="predicted"/>
<reference evidence="1 2" key="1">
    <citation type="journal article" date="2017" name="Int. J. Parasitol.">
        <title>The genome of the protozoan parasite Cystoisospora suis and a reverse vaccinology approach to identify vaccine candidates.</title>
        <authorList>
            <person name="Palmieri N."/>
            <person name="Shrestha A."/>
            <person name="Ruttkowski B."/>
            <person name="Beck T."/>
            <person name="Vogl C."/>
            <person name="Tomley F."/>
            <person name="Blake D.P."/>
            <person name="Joachim A."/>
        </authorList>
    </citation>
    <scope>NUCLEOTIDE SEQUENCE [LARGE SCALE GENOMIC DNA]</scope>
    <source>
        <strain evidence="1 2">Wien I</strain>
    </source>
</reference>
<gene>
    <name evidence="1" type="ORF">CSUI_006300</name>
</gene>
<accession>A0A2C6KU06</accession>
<dbReference type="EMBL" id="MIGC01003153">
    <property type="protein sequence ID" value="PHJ19868.1"/>
    <property type="molecule type" value="Genomic_DNA"/>
</dbReference>
<evidence type="ECO:0000313" key="2">
    <source>
        <dbReference type="Proteomes" id="UP000221165"/>
    </source>
</evidence>
<protein>
    <submittedName>
        <fullName evidence="1">Uncharacterized protein</fullName>
    </submittedName>
</protein>
<organism evidence="1 2">
    <name type="scientific">Cystoisospora suis</name>
    <dbReference type="NCBI Taxonomy" id="483139"/>
    <lineage>
        <taxon>Eukaryota</taxon>
        <taxon>Sar</taxon>
        <taxon>Alveolata</taxon>
        <taxon>Apicomplexa</taxon>
        <taxon>Conoidasida</taxon>
        <taxon>Coccidia</taxon>
        <taxon>Eucoccidiorida</taxon>
        <taxon>Eimeriorina</taxon>
        <taxon>Sarcocystidae</taxon>
        <taxon>Cystoisospora</taxon>
    </lineage>
</organism>
<name>A0A2C6KU06_9APIC</name>
<keyword evidence="2" id="KW-1185">Reference proteome</keyword>
<feature type="non-terminal residue" evidence="1">
    <location>
        <position position="1"/>
    </location>
</feature>
<dbReference type="Proteomes" id="UP000221165">
    <property type="component" value="Unassembled WGS sequence"/>
</dbReference>